<evidence type="ECO:0000313" key="2">
    <source>
        <dbReference type="Proteomes" id="UP001642484"/>
    </source>
</evidence>
<accession>A0ABP0K3B0</accession>
<feature type="non-terminal residue" evidence="1">
    <location>
        <position position="1"/>
    </location>
</feature>
<reference evidence="1 2" key="1">
    <citation type="submission" date="2024-02" db="EMBL/GenBank/DDBJ databases">
        <authorList>
            <person name="Chen Y."/>
            <person name="Shah S."/>
            <person name="Dougan E. K."/>
            <person name="Thang M."/>
            <person name="Chan C."/>
        </authorList>
    </citation>
    <scope>NUCLEOTIDE SEQUENCE [LARGE SCALE GENOMIC DNA]</scope>
</reference>
<sequence>GWQPPQRELRQPQSLSYHHLRAIVGTQPKASKIAPVVAEFARIVMVPLAPTEAPPVPMHNVLQEEWRGVPPGSKLIRSSLNRLNGEFGPQPLDCETPQNYCTFGIFRSPEAFVQYAVQVGHPINLANCLPQVLADALADSVRLSPKDLMQARSEKLKSWIARARELRPQEDALHKSLPSHAQLILAPKRILLWKSLLEEFGYPDPEVVDEVVNGTELTGQVPFVPCFDLNFRPASSSVDNLKRNAGASNQAIFHSVRSSGDDFIDSEVYRETIAELESGGAVLSRRFGIKQSSGEKVKVRLIDDLSASGINSTVQVQCMPKLHTLDVVASVALELTKSGRTFDWLGKTFDLASAYRQLALSSNSLWASFVVCFNPEHRKPEIFAMRALPFGASRSVYSFLRVSRSLWWLGCKALSLVWSSFFDDFITFARRAEAEPLNGAVHAFFRILGWEVSGEGKDQDFSSRFSALGIEVSLDRFALVW</sequence>
<organism evidence="1 2">
    <name type="scientific">Durusdinium trenchii</name>
    <dbReference type="NCBI Taxonomy" id="1381693"/>
    <lineage>
        <taxon>Eukaryota</taxon>
        <taxon>Sar</taxon>
        <taxon>Alveolata</taxon>
        <taxon>Dinophyceae</taxon>
        <taxon>Suessiales</taxon>
        <taxon>Symbiodiniaceae</taxon>
        <taxon>Durusdinium</taxon>
    </lineage>
</organism>
<dbReference type="EMBL" id="CAXAMN010007333">
    <property type="protein sequence ID" value="CAK9021143.1"/>
    <property type="molecule type" value="Genomic_DNA"/>
</dbReference>
<comment type="caution">
    <text evidence="1">The sequence shown here is derived from an EMBL/GenBank/DDBJ whole genome shotgun (WGS) entry which is preliminary data.</text>
</comment>
<evidence type="ECO:0008006" key="3">
    <source>
        <dbReference type="Google" id="ProtNLM"/>
    </source>
</evidence>
<proteinExistence type="predicted"/>
<protein>
    <recommendedName>
        <fullName evidence="3">RNA-dependent RNA polymerase</fullName>
    </recommendedName>
</protein>
<gene>
    <name evidence="1" type="ORF">CCMP2556_LOCUS14344</name>
</gene>
<evidence type="ECO:0000313" key="1">
    <source>
        <dbReference type="EMBL" id="CAK9021143.1"/>
    </source>
</evidence>
<keyword evidence="2" id="KW-1185">Reference proteome</keyword>
<dbReference type="Proteomes" id="UP001642484">
    <property type="component" value="Unassembled WGS sequence"/>
</dbReference>
<name>A0ABP0K3B0_9DINO</name>